<organism evidence="1 2">
    <name type="scientific">Meiothermus hypogaeus NBRC 106114</name>
    <dbReference type="NCBI Taxonomy" id="1227553"/>
    <lineage>
        <taxon>Bacteria</taxon>
        <taxon>Thermotogati</taxon>
        <taxon>Deinococcota</taxon>
        <taxon>Deinococci</taxon>
        <taxon>Thermales</taxon>
        <taxon>Thermaceae</taxon>
        <taxon>Meiothermus</taxon>
    </lineage>
</organism>
<dbReference type="RefSeq" id="WP_119341051.1">
    <property type="nucleotide sequence ID" value="NZ_BJXL01000053.1"/>
</dbReference>
<dbReference type="EMBL" id="BJXL01000053">
    <property type="protein sequence ID" value="GEM83627.1"/>
    <property type="molecule type" value="Genomic_DNA"/>
</dbReference>
<name>A0A511R2S6_9DEIN</name>
<gene>
    <name evidence="1" type="ORF">MHY01S_17930</name>
</gene>
<sequence length="70" mass="7745">MPRKPPPDEVRLKALGVTRLRPGEATFTVRVRGKAAVLERFKLLTPEERGAVVEAGFTALEAEDEQEASR</sequence>
<reference evidence="1 2" key="1">
    <citation type="submission" date="2019-07" db="EMBL/GenBank/DDBJ databases">
        <title>Whole genome shotgun sequence of Meiothermus hypogaeus NBRC 106114.</title>
        <authorList>
            <person name="Hosoyama A."/>
            <person name="Uohara A."/>
            <person name="Ohji S."/>
            <person name="Ichikawa N."/>
        </authorList>
    </citation>
    <scope>NUCLEOTIDE SEQUENCE [LARGE SCALE GENOMIC DNA]</scope>
    <source>
        <strain evidence="1 2">NBRC 106114</strain>
    </source>
</reference>
<evidence type="ECO:0000313" key="1">
    <source>
        <dbReference type="EMBL" id="GEM83627.1"/>
    </source>
</evidence>
<evidence type="ECO:0000313" key="2">
    <source>
        <dbReference type="Proteomes" id="UP000321197"/>
    </source>
</evidence>
<accession>A0A511R2S6</accession>
<dbReference type="AlphaFoldDB" id="A0A511R2S6"/>
<proteinExistence type="predicted"/>
<dbReference type="Proteomes" id="UP000321197">
    <property type="component" value="Unassembled WGS sequence"/>
</dbReference>
<protein>
    <submittedName>
        <fullName evidence="1">Uncharacterized protein</fullName>
    </submittedName>
</protein>
<comment type="caution">
    <text evidence="1">The sequence shown here is derived from an EMBL/GenBank/DDBJ whole genome shotgun (WGS) entry which is preliminary data.</text>
</comment>